<dbReference type="InterPro" id="IPR015943">
    <property type="entry name" value="WD40/YVTN_repeat-like_dom_sf"/>
</dbReference>
<comment type="similarity">
    <text evidence="2">Belongs to the WD repeat NOL10/ENP2 family.</text>
</comment>
<keyword evidence="3" id="KW-0853">WD repeat</keyword>
<dbReference type="STRING" id="1890364.A0A2P6N6M8"/>
<keyword evidence="5" id="KW-0539">Nucleus</keyword>
<dbReference type="InterPro" id="IPR001936">
    <property type="entry name" value="RasGAP_dom"/>
</dbReference>
<evidence type="ECO:0000256" key="2">
    <source>
        <dbReference type="ARBA" id="ARBA00005264"/>
    </source>
</evidence>
<dbReference type="InterPro" id="IPR056551">
    <property type="entry name" value="Beta-prop_NOL10_N"/>
</dbReference>
<dbReference type="InterPro" id="IPR040382">
    <property type="entry name" value="NOL10/Enp2"/>
</dbReference>
<dbReference type="InParanoid" id="A0A2P6N6M8"/>
<dbReference type="Pfam" id="PF00616">
    <property type="entry name" value="RasGAP"/>
    <property type="match status" value="1"/>
</dbReference>
<dbReference type="InterPro" id="IPR008936">
    <property type="entry name" value="Rho_GTPase_activation_prot"/>
</dbReference>
<dbReference type="EMBL" id="MDYQ01000178">
    <property type="protein sequence ID" value="PRP79593.1"/>
    <property type="molecule type" value="Genomic_DNA"/>
</dbReference>
<dbReference type="SMART" id="SM00323">
    <property type="entry name" value="RasGAP"/>
    <property type="match status" value="1"/>
</dbReference>
<evidence type="ECO:0000256" key="4">
    <source>
        <dbReference type="ARBA" id="ARBA00022737"/>
    </source>
</evidence>
<evidence type="ECO:0000313" key="8">
    <source>
        <dbReference type="Proteomes" id="UP000241769"/>
    </source>
</evidence>
<proteinExistence type="inferred from homology"/>
<dbReference type="InterPro" id="IPR056550">
    <property type="entry name" value="NOL10_2nd"/>
</dbReference>
<evidence type="ECO:0000256" key="1">
    <source>
        <dbReference type="ARBA" id="ARBA00004604"/>
    </source>
</evidence>
<dbReference type="OrthoDB" id="273340at2759"/>
<dbReference type="PANTHER" id="PTHR14927:SF0">
    <property type="entry name" value="NUCLEOLAR PROTEIN 10"/>
    <property type="match status" value="1"/>
</dbReference>
<evidence type="ECO:0000313" key="7">
    <source>
        <dbReference type="EMBL" id="PRP79593.1"/>
    </source>
</evidence>
<dbReference type="Pfam" id="PF08159">
    <property type="entry name" value="NUC153"/>
    <property type="match status" value="1"/>
</dbReference>
<keyword evidence="8" id="KW-1185">Reference proteome</keyword>
<reference evidence="7 8" key="1">
    <citation type="journal article" date="2018" name="Genome Biol. Evol.">
        <title>Multiple Roots of Fruiting Body Formation in Amoebozoa.</title>
        <authorList>
            <person name="Hillmann F."/>
            <person name="Forbes G."/>
            <person name="Novohradska S."/>
            <person name="Ferling I."/>
            <person name="Riege K."/>
            <person name="Groth M."/>
            <person name="Westermann M."/>
            <person name="Marz M."/>
            <person name="Spaller T."/>
            <person name="Winckler T."/>
            <person name="Schaap P."/>
            <person name="Glockner G."/>
        </authorList>
    </citation>
    <scope>NUCLEOTIDE SEQUENCE [LARGE SCALE GENOMIC DNA]</scope>
    <source>
        <strain evidence="7 8">Jena</strain>
    </source>
</reference>
<accession>A0A2P6N6M8</accession>
<dbReference type="InterPro" id="IPR036322">
    <property type="entry name" value="WD40_repeat_dom_sf"/>
</dbReference>
<dbReference type="GO" id="GO:0032040">
    <property type="term" value="C:small-subunit processome"/>
    <property type="evidence" value="ECO:0007669"/>
    <property type="project" value="TreeGrafter"/>
</dbReference>
<dbReference type="GO" id="GO:0030686">
    <property type="term" value="C:90S preribosome"/>
    <property type="evidence" value="ECO:0007669"/>
    <property type="project" value="TreeGrafter"/>
</dbReference>
<dbReference type="Pfam" id="PF23098">
    <property type="entry name" value="Beta-prop_NOL10_N"/>
    <property type="match status" value="1"/>
</dbReference>
<name>A0A2P6N6M8_9EUKA</name>
<dbReference type="Gene3D" id="2.130.10.10">
    <property type="entry name" value="YVTN repeat-like/Quinoprotein amine dehydrogenase"/>
    <property type="match status" value="1"/>
</dbReference>
<dbReference type="GO" id="GO:0000462">
    <property type="term" value="P:maturation of SSU-rRNA from tricistronic rRNA transcript (SSU-rRNA, 5.8S rRNA, LSU-rRNA)"/>
    <property type="evidence" value="ECO:0007669"/>
    <property type="project" value="TreeGrafter"/>
</dbReference>
<dbReference type="Gene3D" id="1.10.506.10">
    <property type="entry name" value="GTPase Activation - p120gap, domain 1"/>
    <property type="match status" value="1"/>
</dbReference>
<evidence type="ECO:0000256" key="5">
    <source>
        <dbReference type="ARBA" id="ARBA00023242"/>
    </source>
</evidence>
<dbReference type="SUPFAM" id="SSF48350">
    <property type="entry name" value="GTPase activation domain, GAP"/>
    <property type="match status" value="1"/>
</dbReference>
<dbReference type="Proteomes" id="UP000241769">
    <property type="component" value="Unassembled WGS sequence"/>
</dbReference>
<dbReference type="SUPFAM" id="SSF50978">
    <property type="entry name" value="WD40 repeat-like"/>
    <property type="match status" value="1"/>
</dbReference>
<dbReference type="PANTHER" id="PTHR14927">
    <property type="entry name" value="NUCLEOLAR PROTEIN 10"/>
    <property type="match status" value="1"/>
</dbReference>
<dbReference type="PROSITE" id="PS50018">
    <property type="entry name" value="RAS_GTPASE_ACTIV_2"/>
    <property type="match status" value="1"/>
</dbReference>
<dbReference type="InterPro" id="IPR012580">
    <property type="entry name" value="NUC153"/>
</dbReference>
<comment type="caution">
    <text evidence="7">The sequence shown here is derived from an EMBL/GenBank/DDBJ whole genome shotgun (WGS) entry which is preliminary data.</text>
</comment>
<gene>
    <name evidence="7" type="ORF">PROFUN_14527</name>
</gene>
<sequence length="1375" mass="155616">MSGSGTGLSALPDLGGFKVYNVGVGKSLEEWIQEKKSKRALRYDEDFRRRIELLQDFNFPASSQAIRLSKDGQYVISCGMYPPQIKIHDTQQLSVKAQRNIEAEAITFEILSDDFRKLVILKCDRSVEFHAGGGVYSQVRVPRVGRTLLYDQYSCDVIVGGASNQAYRFNLETGTMMEPWNTTLPGINSIDMSAEHQLLIFGGEKGLTEYWDPRAKKPISTKFISVDLASGDEGEEVSKVKFDPFNILQFGIGTSGGNILLYDLRKNTPIAIKDHRNDIPIRGIHFASKSHLLTQDARIVKIWDVSDHGAGGELGKMVSSIEPSHSINDMVVAKDSGLVLMAMDHPRMNAYFIPALGQAPKWCSFLDSMTEELEEDANTPNQDMKFVTEDEIKKLGLAQLIGTKYLKQFMHGYWIDMKLYSKFRAIVSPYDYEKAKKERIAQKIDEERENRVKTKTAAPKVNAKVAARLMADAEEGPEKAKKTAQSILNDTRFSKIFSDPNFTVDEMDPRYRVMKVDPRRTIDINEHFLPVKMTEEDEDDEEEEEEETPQKEVNFYELKEGHDKFIEGDVEDDTNMTLEERLKKMKTKDRSRAVIETSNGTRSISFDLKPKVDKTKESRYKEQMKEHRQRRGERRGIRELRLPDIGSGPGGVVIAGWVPRHVLNSTNRSSEYSCQKNCKAKSPPVGVEPTTFRFEAERASIAPGRPVMKLTQLLLFITPEKLLSRADSFGKELQNIYTVSPLRTRKAICSYRRSTTRVAPAVAIEGTRLIVAKEADFVFGFFTKEKSKRSPGEHRFRRHTFRGRITENIINDNKADVQKLFGYLSSLNNANKDIQAVEKLAAHIESNADEHIYTSTLNSNWQAEEICRMLQQGETNLDNYNVRSCCAALLLLAENFSGFISTDLAQRINNCDKKRIKEKHIESSVRPHAWDFWFTILNHFQRLAERNLVPVTRCCLVLSRAVKAAKEKIQSSKKQLSPEEARKKQYHDALSQYVKKQTDGGSNEDSIWEWENILVVEDLFLVKSLLSRAAYEELPLLVDGLVYCFDAKGISMALIEDMLVCEIDLHSDPLDLFKNETRCTHMLAAFSKLYANPFVTSCLSSSVEHIIASYKKFQSDEDRASDEMAPLKSAKTVTRDQLMEATAQSIFDQMSANSSLFPEPMRHLCSLIRSCVEKKFPGGSFHSLTHFAIRRMLAPVIRNPASCPGLLKAPIAQRQQNALKNVAKALEDYSDKLLATIEPDLGATLGMSLSARSALSNDQRPARLLINFLKSITTPTRSYISIVDVNMRLAALENTLKVFRRKVVHVVKDFETPEEKIPLEEDKRRPASMTVSPSLLYAAPHSPSLTPFLRSHHDLKKMSLPEASFSFEENLTGGL</sequence>
<organism evidence="7 8">
    <name type="scientific">Planoprotostelium fungivorum</name>
    <dbReference type="NCBI Taxonomy" id="1890364"/>
    <lineage>
        <taxon>Eukaryota</taxon>
        <taxon>Amoebozoa</taxon>
        <taxon>Evosea</taxon>
        <taxon>Variosea</taxon>
        <taxon>Cavosteliida</taxon>
        <taxon>Cavosteliaceae</taxon>
        <taxon>Planoprotostelium</taxon>
    </lineage>
</organism>
<evidence type="ECO:0000256" key="3">
    <source>
        <dbReference type="ARBA" id="ARBA00022574"/>
    </source>
</evidence>
<feature type="domain" description="Ras-GAP" evidence="6">
    <location>
        <begin position="1033"/>
        <end position="1231"/>
    </location>
</feature>
<evidence type="ECO:0000259" key="6">
    <source>
        <dbReference type="PROSITE" id="PS50018"/>
    </source>
</evidence>
<protein>
    <submittedName>
        <fullName evidence="7">Nucleolar protein 10-like</fullName>
    </submittedName>
</protein>
<keyword evidence="4" id="KW-0677">Repeat</keyword>
<dbReference type="Pfam" id="PF23097">
    <property type="entry name" value="NOL10_2nd"/>
    <property type="match status" value="1"/>
</dbReference>
<comment type="subcellular location">
    <subcellularLocation>
        <location evidence="1">Nucleus</location>
        <location evidence="1">Nucleolus</location>
    </subcellularLocation>
</comment>